<dbReference type="EMBL" id="MU971335">
    <property type="protein sequence ID" value="KAK9241357.1"/>
    <property type="molecule type" value="Genomic_DNA"/>
</dbReference>
<comment type="caution">
    <text evidence="1">The sequence shown here is derived from an EMBL/GenBank/DDBJ whole genome shotgun (WGS) entry which is preliminary data.</text>
</comment>
<dbReference type="Proteomes" id="UP001433508">
    <property type="component" value="Unassembled WGS sequence"/>
</dbReference>
<sequence length="342" mass="35798">MSSKQDLALGIVDFLQSSLTDGTVSNDDKDSVEVAIQCLTDVFKVELSKRDTVLGAQSLLSIFQAFEKVRDARAKAAAPAAEPATRATPAGPSEADKAKAEQLKSEGNRFVSIKDYPAAIEAYTKALALDPTNKIYYSNRAAAYSASGKHDMAVNDAESALQIDEKYAKAYSRLGLAKFALGDAEGAMNAYGKGIEIEGNGGSDVMRRGYETAKARVEEDLQSAVPEDTESTRSPAATTDRGAGFPDLSSLAGMFGGAGGAGGPGGMDFASLMNNPQIAQMAQQFMSNPGALQGLLNNPSLRSMAERFRSGNTPSMAEMMSDPSLADLARNFMGGNNGNGGA</sequence>
<evidence type="ECO:0000313" key="1">
    <source>
        <dbReference type="EMBL" id="KAK9241357.1"/>
    </source>
</evidence>
<name>A0ACC3TEN8_LIPKO</name>
<reference evidence="2" key="1">
    <citation type="journal article" date="2024" name="Front. Bioeng. Biotechnol.">
        <title>Genome-scale model development and genomic sequencing of the oleaginous clade Lipomyces.</title>
        <authorList>
            <person name="Czajka J.J."/>
            <person name="Han Y."/>
            <person name="Kim J."/>
            <person name="Mondo S.J."/>
            <person name="Hofstad B.A."/>
            <person name="Robles A."/>
            <person name="Haridas S."/>
            <person name="Riley R."/>
            <person name="LaButti K."/>
            <person name="Pangilinan J."/>
            <person name="Andreopoulos W."/>
            <person name="Lipzen A."/>
            <person name="Yan J."/>
            <person name="Wang M."/>
            <person name="Ng V."/>
            <person name="Grigoriev I.V."/>
            <person name="Spatafora J.W."/>
            <person name="Magnuson J.K."/>
            <person name="Baker S.E."/>
            <person name="Pomraning K.R."/>
        </authorList>
    </citation>
    <scope>NUCLEOTIDE SEQUENCE [LARGE SCALE GENOMIC DNA]</scope>
    <source>
        <strain evidence="2">CBS 7786</strain>
    </source>
</reference>
<proteinExistence type="predicted"/>
<organism evidence="1 2">
    <name type="scientific">Lipomyces kononenkoae</name>
    <name type="common">Yeast</name>
    <dbReference type="NCBI Taxonomy" id="34357"/>
    <lineage>
        <taxon>Eukaryota</taxon>
        <taxon>Fungi</taxon>
        <taxon>Dikarya</taxon>
        <taxon>Ascomycota</taxon>
        <taxon>Saccharomycotina</taxon>
        <taxon>Lipomycetes</taxon>
        <taxon>Lipomycetales</taxon>
        <taxon>Lipomycetaceae</taxon>
        <taxon>Lipomyces</taxon>
    </lineage>
</organism>
<accession>A0ACC3TEN8</accession>
<gene>
    <name evidence="1" type="ORF">V1525DRAFT_7818</name>
</gene>
<protein>
    <submittedName>
        <fullName evidence="1">Uncharacterized protein</fullName>
    </submittedName>
</protein>
<keyword evidence="2" id="KW-1185">Reference proteome</keyword>
<evidence type="ECO:0000313" key="2">
    <source>
        <dbReference type="Proteomes" id="UP001433508"/>
    </source>
</evidence>